<accession>A0A1J1IHZ5</accession>
<feature type="coiled-coil region" evidence="5">
    <location>
        <begin position="331"/>
        <end position="400"/>
    </location>
</feature>
<proteinExistence type="inferred from homology"/>
<dbReference type="EMBL" id="CVRI01000050">
    <property type="protein sequence ID" value="CRK99386.1"/>
    <property type="molecule type" value="Genomic_DNA"/>
</dbReference>
<dbReference type="PANTHER" id="PTHR18962:SF0">
    <property type="entry name" value="COILED-COIL DOMAIN-CONTAINING PROTEIN 39"/>
    <property type="match status" value="1"/>
</dbReference>
<evidence type="ECO:0000256" key="2">
    <source>
        <dbReference type="ARBA" id="ARBA00016725"/>
    </source>
</evidence>
<evidence type="ECO:0000313" key="6">
    <source>
        <dbReference type="EMBL" id="CRK99386.1"/>
    </source>
</evidence>
<dbReference type="AlphaFoldDB" id="A0A1J1IHZ5"/>
<dbReference type="Pfam" id="PF24161">
    <property type="entry name" value="CCDC39"/>
    <property type="match status" value="1"/>
</dbReference>
<comment type="function">
    <text evidence="4">Required for assembly of dynein regulatory complex (DRC) and inner dynein arm (IDA) complexes, which are responsible for ciliary beat regulation, thereby playing a central role in motility in cilia and flagella. Probably acts together with CCDC40 to form a molecular ruler that determines the 96 nanometer (nm) repeat length and arrangements of components in cilia and flagella. Not required for outer dynein arm complexes assembly.</text>
</comment>
<evidence type="ECO:0000256" key="5">
    <source>
        <dbReference type="SAM" id="Coils"/>
    </source>
</evidence>
<dbReference type="InterPro" id="IPR033290">
    <property type="entry name" value="CCDC39"/>
</dbReference>
<evidence type="ECO:0000256" key="3">
    <source>
        <dbReference type="ARBA" id="ARBA00023054"/>
    </source>
</evidence>
<keyword evidence="3 5" id="KW-0175">Coiled coil</keyword>
<organism evidence="6 7">
    <name type="scientific">Clunio marinus</name>
    <dbReference type="NCBI Taxonomy" id="568069"/>
    <lineage>
        <taxon>Eukaryota</taxon>
        <taxon>Metazoa</taxon>
        <taxon>Ecdysozoa</taxon>
        <taxon>Arthropoda</taxon>
        <taxon>Hexapoda</taxon>
        <taxon>Insecta</taxon>
        <taxon>Pterygota</taxon>
        <taxon>Neoptera</taxon>
        <taxon>Endopterygota</taxon>
        <taxon>Diptera</taxon>
        <taxon>Nematocera</taxon>
        <taxon>Chironomoidea</taxon>
        <taxon>Chironomidae</taxon>
        <taxon>Clunio</taxon>
    </lineage>
</organism>
<dbReference type="Proteomes" id="UP000183832">
    <property type="component" value="Unassembled WGS sequence"/>
</dbReference>
<dbReference type="PANTHER" id="PTHR18962">
    <property type="entry name" value="COILED-COIL DOMAIN-CONTAINING PROTEIN 39"/>
    <property type="match status" value="1"/>
</dbReference>
<dbReference type="GO" id="GO:0005576">
    <property type="term" value="C:extracellular region"/>
    <property type="evidence" value="ECO:0007669"/>
    <property type="project" value="GOC"/>
</dbReference>
<name>A0A1J1IHZ5_9DIPT</name>
<keyword evidence="7" id="KW-1185">Reference proteome</keyword>
<evidence type="ECO:0000256" key="4">
    <source>
        <dbReference type="ARBA" id="ARBA00045182"/>
    </source>
</evidence>
<evidence type="ECO:0000313" key="7">
    <source>
        <dbReference type="Proteomes" id="UP000183832"/>
    </source>
</evidence>
<gene>
    <name evidence="6" type="ORF">CLUMA_CG012751</name>
</gene>
<feature type="coiled-coil region" evidence="5">
    <location>
        <begin position="746"/>
        <end position="783"/>
    </location>
</feature>
<dbReference type="GO" id="GO:0036159">
    <property type="term" value="P:inner dynein arm assembly"/>
    <property type="evidence" value="ECO:0007669"/>
    <property type="project" value="InterPro"/>
</dbReference>
<reference evidence="6 7" key="1">
    <citation type="submission" date="2015-04" db="EMBL/GenBank/DDBJ databases">
        <authorList>
            <person name="Syromyatnikov M.Y."/>
            <person name="Popov V.N."/>
        </authorList>
    </citation>
    <scope>NUCLEOTIDE SEQUENCE [LARGE SCALE GENOMIC DNA]</scope>
</reference>
<dbReference type="STRING" id="568069.A0A1J1IHZ5"/>
<sequence>MEESKECEIDLIKNVMSSMGWSNTFTPIANEENKRLMDSIRFLGSTRLERNHAFEDQKKKTSRFNALLTAANNEFDQNLKLLTAHKSQYSTEYHLIKLSEYDVSFYMQTSKESEKSEKQLFQQHKNESEKINSSIDKLTEGVQWAKSALTEWCKVMLSGDGTRKIIEKLCRMDAGRAESLDSKRKIINEIIVKQQTVLVNAYEEKKALEFLLERTSQLYHQAHHERRQLVNTWKDAVNQMNQREKEINETEIEIDNARQITDQKRSILKHEEMIMKLKQDENHNTELLIKDLNVTTADLRSRFFKLEESIGLKNSEFLVFRKSVQIDSLKLNNLRNENRQILAQEKDKKKLLNSMVFEMKSIREKYDKFKDNNSNAQECLRQIEEMLDMEKKNIRMIQDETNRLSSTHYRSEQQLKKLQKSEANLMLESKVLEAGIKKTQTACKKLEKELVRQTEILYSMDSKIQKAEIRLATMKGNVDDENLIKLEHHRVYLEKKYKDKIETDELMKAQVSRVEEDLKKLSSIYQNSFAEYKRNEQRLKERKRTVDGGEKQQKILNQQNQEKLVEQNLLKIRITQMEKQISKQTEKAFSLEKHKMELEAAMNDRLIDMKSQMNWLNMRKKCLIEERGQMKIEIGERLLKIGKLKKRFEISLDLIGKNDDGTNKTTVQIKVQMAQEKYLLINEGNELNEKIVNAENEINCLDNTLKLMNFSNDEYRKVFETITESSPEVKKMNELYSQYWETMNDIKTLKGNLVNLIDHIELLESQNQELETEFEEVQKTKLDNNDILLKLHKELTDQETKLERSDRDMKTAFKTAKRRIKDQEFVSFYEKNLAIKECEDRNNSCLQQLAALVDIITDMSQKLTRHFLERGLSVPMNMQRAKSQSSWKSEMSIGDQSLKDNMKYSHCSFVSGYSASLSSSSKASTRESVKETNYSSGLSVVKITFPDISPIKGPQKH</sequence>
<dbReference type="OrthoDB" id="420518at2759"/>
<protein>
    <recommendedName>
        <fullName evidence="2">Coiled-coil domain-containing protein 39</fullName>
    </recommendedName>
</protein>
<dbReference type="GO" id="GO:0060285">
    <property type="term" value="P:cilium-dependent cell motility"/>
    <property type="evidence" value="ECO:0007669"/>
    <property type="project" value="TreeGrafter"/>
</dbReference>
<dbReference type="GO" id="GO:0005930">
    <property type="term" value="C:axoneme"/>
    <property type="evidence" value="ECO:0007669"/>
    <property type="project" value="InterPro"/>
</dbReference>
<dbReference type="GO" id="GO:0060287">
    <property type="term" value="P:epithelial cilium movement involved in determination of left/right asymmetry"/>
    <property type="evidence" value="ECO:0007669"/>
    <property type="project" value="TreeGrafter"/>
</dbReference>
<feature type="coiled-coil region" evidence="5">
    <location>
        <begin position="429"/>
        <end position="456"/>
    </location>
</feature>
<comment type="similarity">
    <text evidence="1">Belongs to the CCDC39 family.</text>
</comment>
<evidence type="ECO:0000256" key="1">
    <source>
        <dbReference type="ARBA" id="ARBA00005805"/>
    </source>
</evidence>